<feature type="compositionally biased region" description="Basic residues" evidence="6">
    <location>
        <begin position="132"/>
        <end position="143"/>
    </location>
</feature>
<feature type="domain" description="HMA" evidence="7">
    <location>
        <begin position="16"/>
        <end position="83"/>
    </location>
</feature>
<evidence type="ECO:0000256" key="3">
    <source>
        <dbReference type="ARBA" id="ARBA00022723"/>
    </source>
</evidence>
<dbReference type="EMBL" id="SDAM02000556">
    <property type="protein sequence ID" value="KAH6823989.1"/>
    <property type="molecule type" value="Genomic_DNA"/>
</dbReference>
<feature type="compositionally biased region" description="Basic and acidic residues" evidence="6">
    <location>
        <begin position="91"/>
        <end position="120"/>
    </location>
</feature>
<name>A0AAD4P2A0_PERFH</name>
<dbReference type="PANTHER" id="PTHR45868:SF80">
    <property type="entry name" value="F15K9.8-RELATED"/>
    <property type="match status" value="1"/>
</dbReference>
<evidence type="ECO:0000313" key="9">
    <source>
        <dbReference type="Proteomes" id="UP001190926"/>
    </source>
</evidence>
<sequence>MEKAPDGGDTSEPLTYKTWILRVSIHCGGCKKKVKKVLQSIEGVYKIEIDTKQHKVVVTGNVESGTLIKKLIKSGKNAELWPENETAGGDVGEKKTEQLDGPPKDNGGDSSGEDHAEEKGGGPQATLAPGGGKKKKKKKKKKGNTGFPNAQPPGDQTNVNPPRQQVFTYPQFYYSAPEYGMSYNTAPPTASIAAASHYTYFSPQCYPTPPPFDPIVDVNRYGDDERGCSIM</sequence>
<dbReference type="Pfam" id="PF00403">
    <property type="entry name" value="HMA"/>
    <property type="match status" value="1"/>
</dbReference>
<proteinExistence type="inferred from homology"/>
<evidence type="ECO:0000256" key="6">
    <source>
        <dbReference type="SAM" id="MobiDB-lite"/>
    </source>
</evidence>
<keyword evidence="4" id="KW-0449">Lipoprotein</keyword>
<organism evidence="8 9">
    <name type="scientific">Perilla frutescens var. hirtella</name>
    <name type="common">Perilla citriodora</name>
    <name type="synonym">Perilla setoyensis</name>
    <dbReference type="NCBI Taxonomy" id="608512"/>
    <lineage>
        <taxon>Eukaryota</taxon>
        <taxon>Viridiplantae</taxon>
        <taxon>Streptophyta</taxon>
        <taxon>Embryophyta</taxon>
        <taxon>Tracheophyta</taxon>
        <taxon>Spermatophyta</taxon>
        <taxon>Magnoliopsida</taxon>
        <taxon>eudicotyledons</taxon>
        <taxon>Gunneridae</taxon>
        <taxon>Pentapetalae</taxon>
        <taxon>asterids</taxon>
        <taxon>lamiids</taxon>
        <taxon>Lamiales</taxon>
        <taxon>Lamiaceae</taxon>
        <taxon>Nepetoideae</taxon>
        <taxon>Elsholtzieae</taxon>
        <taxon>Perilla</taxon>
    </lineage>
</organism>
<evidence type="ECO:0000259" key="7">
    <source>
        <dbReference type="PROSITE" id="PS50846"/>
    </source>
</evidence>
<keyword evidence="3" id="KW-0479">Metal-binding</keyword>
<accession>A0AAD4P2A0</accession>
<dbReference type="InterPro" id="IPR036163">
    <property type="entry name" value="HMA_dom_sf"/>
</dbReference>
<dbReference type="Proteomes" id="UP001190926">
    <property type="component" value="Unassembled WGS sequence"/>
</dbReference>
<feature type="region of interest" description="Disordered" evidence="6">
    <location>
        <begin position="80"/>
        <end position="163"/>
    </location>
</feature>
<dbReference type="PANTHER" id="PTHR45868">
    <property type="entry name" value="HEAVY METAL-ASSOCIATED ISOPRENYLATED PLANT PROTEIN 33-RELATED"/>
    <property type="match status" value="1"/>
</dbReference>
<dbReference type="GO" id="GO:0046872">
    <property type="term" value="F:metal ion binding"/>
    <property type="evidence" value="ECO:0007669"/>
    <property type="project" value="UniProtKB-KW"/>
</dbReference>
<evidence type="ECO:0000256" key="2">
    <source>
        <dbReference type="ARBA" id="ARBA00022481"/>
    </source>
</evidence>
<evidence type="ECO:0000313" key="8">
    <source>
        <dbReference type="EMBL" id="KAH6823989.1"/>
    </source>
</evidence>
<dbReference type="SUPFAM" id="SSF55008">
    <property type="entry name" value="HMA, heavy metal-associated domain"/>
    <property type="match status" value="1"/>
</dbReference>
<keyword evidence="2" id="KW-0488">Methylation</keyword>
<dbReference type="PROSITE" id="PS50846">
    <property type="entry name" value="HMA_2"/>
    <property type="match status" value="1"/>
</dbReference>
<dbReference type="Gene3D" id="3.30.70.100">
    <property type="match status" value="1"/>
</dbReference>
<dbReference type="AlphaFoldDB" id="A0AAD4P2A0"/>
<evidence type="ECO:0000256" key="4">
    <source>
        <dbReference type="ARBA" id="ARBA00023289"/>
    </source>
</evidence>
<comment type="caution">
    <text evidence="8">The sequence shown here is derived from an EMBL/GenBank/DDBJ whole genome shotgun (WGS) entry which is preliminary data.</text>
</comment>
<protein>
    <submittedName>
        <fullName evidence="8">Heavy metal transport/detoxification superfamily protein</fullName>
    </submittedName>
</protein>
<keyword evidence="9" id="KW-1185">Reference proteome</keyword>
<dbReference type="GO" id="GO:0009626">
    <property type="term" value="P:plant-type hypersensitive response"/>
    <property type="evidence" value="ECO:0007669"/>
    <property type="project" value="UniProtKB-KW"/>
</dbReference>
<comment type="similarity">
    <text evidence="5">Belongs to the HIPP family.</text>
</comment>
<reference evidence="8 9" key="1">
    <citation type="journal article" date="2021" name="Nat. Commun.">
        <title>Incipient diploidization of the medicinal plant Perilla within 10,000 years.</title>
        <authorList>
            <person name="Zhang Y."/>
            <person name="Shen Q."/>
            <person name="Leng L."/>
            <person name="Zhang D."/>
            <person name="Chen S."/>
            <person name="Shi Y."/>
            <person name="Ning Z."/>
            <person name="Chen S."/>
        </authorList>
    </citation>
    <scope>NUCLEOTIDE SEQUENCE [LARGE SCALE GENOMIC DNA]</scope>
    <source>
        <strain evidence="9">cv. PC099</strain>
    </source>
</reference>
<evidence type="ECO:0000256" key="5">
    <source>
        <dbReference type="ARBA" id="ARBA00024045"/>
    </source>
</evidence>
<gene>
    <name evidence="8" type="ORF">C2S53_016593</name>
</gene>
<evidence type="ECO:0000256" key="1">
    <source>
        <dbReference type="ARBA" id="ARBA00004170"/>
    </source>
</evidence>
<dbReference type="GO" id="GO:0016020">
    <property type="term" value="C:membrane"/>
    <property type="evidence" value="ECO:0007669"/>
    <property type="project" value="UniProtKB-SubCell"/>
</dbReference>
<dbReference type="InterPro" id="IPR006121">
    <property type="entry name" value="HMA_dom"/>
</dbReference>
<comment type="subcellular location">
    <subcellularLocation>
        <location evidence="1">Membrane</location>
        <topology evidence="1">Peripheral membrane protein</topology>
    </subcellularLocation>
</comment>
<keyword evidence="4" id="KW-0636">Prenylation</keyword>
<feature type="compositionally biased region" description="Polar residues" evidence="6">
    <location>
        <begin position="154"/>
        <end position="163"/>
    </location>
</feature>